<keyword evidence="2" id="KW-1185">Reference proteome</keyword>
<organism evidence="1 2">
    <name type="scientific">Vaccinium darrowii</name>
    <dbReference type="NCBI Taxonomy" id="229202"/>
    <lineage>
        <taxon>Eukaryota</taxon>
        <taxon>Viridiplantae</taxon>
        <taxon>Streptophyta</taxon>
        <taxon>Embryophyta</taxon>
        <taxon>Tracheophyta</taxon>
        <taxon>Spermatophyta</taxon>
        <taxon>Magnoliopsida</taxon>
        <taxon>eudicotyledons</taxon>
        <taxon>Gunneridae</taxon>
        <taxon>Pentapetalae</taxon>
        <taxon>asterids</taxon>
        <taxon>Ericales</taxon>
        <taxon>Ericaceae</taxon>
        <taxon>Vaccinioideae</taxon>
        <taxon>Vaccinieae</taxon>
        <taxon>Vaccinium</taxon>
    </lineage>
</organism>
<gene>
    <name evidence="1" type="ORF">Vadar_030831</name>
</gene>
<comment type="caution">
    <text evidence="1">The sequence shown here is derived from an EMBL/GenBank/DDBJ whole genome shotgun (WGS) entry which is preliminary data.</text>
</comment>
<proteinExistence type="predicted"/>
<evidence type="ECO:0000313" key="1">
    <source>
        <dbReference type="EMBL" id="KAH7861781.1"/>
    </source>
</evidence>
<sequence>MASKSVVRTGGSVISRLLNPTLLKQKNTSSSNHLIASSCFEIAPMISPPPSLSKFQTSLHFPNNDEDTLKRVSFDGFLYPCGLPSLRFFLPEGNESSSSEPMLLLPKRTYQPSTLRRKRVHGFLVRKSTKGGRRVIARRIAKGRLRITA</sequence>
<protein>
    <submittedName>
        <fullName evidence="1">Uncharacterized protein</fullName>
    </submittedName>
</protein>
<reference evidence="1 2" key="1">
    <citation type="journal article" date="2021" name="Hortic Res">
        <title>High-quality reference genome and annotation aids understanding of berry development for evergreen blueberry (Vaccinium darrowii).</title>
        <authorList>
            <person name="Yu J."/>
            <person name="Hulse-Kemp A.M."/>
            <person name="Babiker E."/>
            <person name="Staton M."/>
        </authorList>
    </citation>
    <scope>NUCLEOTIDE SEQUENCE [LARGE SCALE GENOMIC DNA]</scope>
    <source>
        <strain evidence="2">cv. NJ 8807/NJ 8810</strain>
        <tissue evidence="1">Young leaf</tissue>
    </source>
</reference>
<dbReference type="Proteomes" id="UP000828048">
    <property type="component" value="Chromosome 4"/>
</dbReference>
<name>A0ACB7Z8N5_9ERIC</name>
<evidence type="ECO:0000313" key="2">
    <source>
        <dbReference type="Proteomes" id="UP000828048"/>
    </source>
</evidence>
<accession>A0ACB7Z8N5</accession>
<dbReference type="EMBL" id="CM037154">
    <property type="protein sequence ID" value="KAH7861781.1"/>
    <property type="molecule type" value="Genomic_DNA"/>
</dbReference>